<organism evidence="2 3">
    <name type="scientific">Jiella endophytica</name>
    <dbReference type="NCBI Taxonomy" id="2558362"/>
    <lineage>
        <taxon>Bacteria</taxon>
        <taxon>Pseudomonadati</taxon>
        <taxon>Pseudomonadota</taxon>
        <taxon>Alphaproteobacteria</taxon>
        <taxon>Hyphomicrobiales</taxon>
        <taxon>Aurantimonadaceae</taxon>
        <taxon>Jiella</taxon>
    </lineage>
</organism>
<evidence type="ECO:0000313" key="2">
    <source>
        <dbReference type="EMBL" id="TFF25327.1"/>
    </source>
</evidence>
<sequence>MALNSVAETEALLAGRMVPLADYRAHLEGEPLFSPWLTVDQTMIDRFALATHDHQFIHVDPERAKAETPFGGTIAHGFLTLSLLSTLAYEAIPGVEGTRMGMNYGFDKVRFLNPVKAGARVRGRFRMVALTERAVSLQTGWDVAVEIEGAIKPALVADWITLTVMTPPES</sequence>
<keyword evidence="3" id="KW-1185">Reference proteome</keyword>
<dbReference type="CDD" id="cd03450">
    <property type="entry name" value="NodN"/>
    <property type="match status" value="1"/>
</dbReference>
<evidence type="ECO:0000313" key="3">
    <source>
        <dbReference type="Proteomes" id="UP000298179"/>
    </source>
</evidence>
<dbReference type="Pfam" id="PF01575">
    <property type="entry name" value="MaoC_dehydratas"/>
    <property type="match status" value="1"/>
</dbReference>
<dbReference type="Gene3D" id="3.10.129.10">
    <property type="entry name" value="Hotdog Thioesterase"/>
    <property type="match status" value="1"/>
</dbReference>
<dbReference type="OrthoDB" id="9801735at2"/>
<dbReference type="EMBL" id="SOZD01000002">
    <property type="protein sequence ID" value="TFF25327.1"/>
    <property type="molecule type" value="Genomic_DNA"/>
</dbReference>
<reference evidence="2 3" key="1">
    <citation type="submission" date="2019-03" db="EMBL/GenBank/DDBJ databases">
        <title>Jiella endophytica sp. nov., a novel endophytic bacterium isolated from root of Ficus microcarpa Linn. f.</title>
        <authorList>
            <person name="Tuo L."/>
        </authorList>
    </citation>
    <scope>NUCLEOTIDE SEQUENCE [LARGE SCALE GENOMIC DNA]</scope>
    <source>
        <strain evidence="2 3">CBS5Q-3</strain>
    </source>
</reference>
<accession>A0A4Y8RRK4</accession>
<dbReference type="InterPro" id="IPR029069">
    <property type="entry name" value="HotDog_dom_sf"/>
</dbReference>
<dbReference type="RefSeq" id="WP_134761496.1">
    <property type="nucleotide sequence ID" value="NZ_SOZD01000002.1"/>
</dbReference>
<dbReference type="AlphaFoldDB" id="A0A4Y8RRK4"/>
<name>A0A4Y8RRK4_9HYPH</name>
<dbReference type="PANTHER" id="PTHR42993">
    <property type="entry name" value="MAOC-LIKE DEHYDRATASE DOMAIN-CONTAINING PROTEIN"/>
    <property type="match status" value="1"/>
</dbReference>
<dbReference type="InterPro" id="IPR002539">
    <property type="entry name" value="MaoC-like_dom"/>
</dbReference>
<gene>
    <name evidence="2" type="ORF">E3C22_08175</name>
</gene>
<dbReference type="InterPro" id="IPR039375">
    <property type="entry name" value="NodN-like"/>
</dbReference>
<proteinExistence type="predicted"/>
<protein>
    <submittedName>
        <fullName evidence="2">MaoC family dehydratase</fullName>
    </submittedName>
</protein>
<feature type="domain" description="MaoC-like" evidence="1">
    <location>
        <begin position="27"/>
        <end position="129"/>
    </location>
</feature>
<dbReference type="Proteomes" id="UP000298179">
    <property type="component" value="Unassembled WGS sequence"/>
</dbReference>
<comment type="caution">
    <text evidence="2">The sequence shown here is derived from an EMBL/GenBank/DDBJ whole genome shotgun (WGS) entry which is preliminary data.</text>
</comment>
<dbReference type="SUPFAM" id="SSF54637">
    <property type="entry name" value="Thioesterase/thiol ester dehydrase-isomerase"/>
    <property type="match status" value="1"/>
</dbReference>
<evidence type="ECO:0000259" key="1">
    <source>
        <dbReference type="Pfam" id="PF01575"/>
    </source>
</evidence>
<dbReference type="PANTHER" id="PTHR42993:SF1">
    <property type="entry name" value="MAOC-LIKE DEHYDRATASE DOMAIN-CONTAINING PROTEIN"/>
    <property type="match status" value="1"/>
</dbReference>